<proteinExistence type="predicted"/>
<dbReference type="AlphaFoldDB" id="A0A1X2GNH7"/>
<evidence type="ECO:0000313" key="2">
    <source>
        <dbReference type="EMBL" id="ORX57964.1"/>
    </source>
</evidence>
<dbReference type="OrthoDB" id="10620311at2759"/>
<dbReference type="EMBL" id="MCGT01000007">
    <property type="protein sequence ID" value="ORX57964.1"/>
    <property type="molecule type" value="Genomic_DNA"/>
</dbReference>
<feature type="compositionally biased region" description="Polar residues" evidence="1">
    <location>
        <begin position="1"/>
        <end position="14"/>
    </location>
</feature>
<feature type="region of interest" description="Disordered" evidence="1">
    <location>
        <begin position="54"/>
        <end position="87"/>
    </location>
</feature>
<name>A0A1X2GNH7_9FUNG</name>
<sequence>MEQDPFEQQQTPNDQPWPWPSCQDVPKWQLQTEQEQADQQQAIQAMEAKLARLKLPKPSYTPATSMSMEASDDDDEHDCHNPQEDQEGLPLLWRQRFQEDQLDMALQQSKSERQYVTFWCCCYS</sequence>
<dbReference type="Proteomes" id="UP000242146">
    <property type="component" value="Unassembled WGS sequence"/>
</dbReference>
<gene>
    <name evidence="2" type="ORF">DM01DRAFT_1405638</name>
</gene>
<reference evidence="2 3" key="1">
    <citation type="submission" date="2016-07" db="EMBL/GenBank/DDBJ databases">
        <title>Pervasive Adenine N6-methylation of Active Genes in Fungi.</title>
        <authorList>
            <consortium name="DOE Joint Genome Institute"/>
            <person name="Mondo S.J."/>
            <person name="Dannebaum R.O."/>
            <person name="Kuo R.C."/>
            <person name="Labutti K."/>
            <person name="Haridas S."/>
            <person name="Kuo A."/>
            <person name="Salamov A."/>
            <person name="Ahrendt S.R."/>
            <person name="Lipzen A."/>
            <person name="Sullivan W."/>
            <person name="Andreopoulos W.B."/>
            <person name="Clum A."/>
            <person name="Lindquist E."/>
            <person name="Daum C."/>
            <person name="Ramamoorthy G.K."/>
            <person name="Gryganskyi A."/>
            <person name="Culley D."/>
            <person name="Magnuson J.K."/>
            <person name="James T.Y."/>
            <person name="O'Malley M.A."/>
            <person name="Stajich J.E."/>
            <person name="Spatafora J.W."/>
            <person name="Visel A."/>
            <person name="Grigoriev I.V."/>
        </authorList>
    </citation>
    <scope>NUCLEOTIDE SEQUENCE [LARGE SCALE GENOMIC DNA]</scope>
    <source>
        <strain evidence="2 3">NRRL 3301</strain>
    </source>
</reference>
<evidence type="ECO:0000256" key="1">
    <source>
        <dbReference type="SAM" id="MobiDB-lite"/>
    </source>
</evidence>
<accession>A0A1X2GNH7</accession>
<organism evidence="2 3">
    <name type="scientific">Hesseltinella vesiculosa</name>
    <dbReference type="NCBI Taxonomy" id="101127"/>
    <lineage>
        <taxon>Eukaryota</taxon>
        <taxon>Fungi</taxon>
        <taxon>Fungi incertae sedis</taxon>
        <taxon>Mucoromycota</taxon>
        <taxon>Mucoromycotina</taxon>
        <taxon>Mucoromycetes</taxon>
        <taxon>Mucorales</taxon>
        <taxon>Cunninghamellaceae</taxon>
        <taxon>Hesseltinella</taxon>
    </lineage>
</organism>
<evidence type="ECO:0000313" key="3">
    <source>
        <dbReference type="Proteomes" id="UP000242146"/>
    </source>
</evidence>
<feature type="region of interest" description="Disordered" evidence="1">
    <location>
        <begin position="1"/>
        <end position="24"/>
    </location>
</feature>
<keyword evidence="3" id="KW-1185">Reference proteome</keyword>
<protein>
    <submittedName>
        <fullName evidence="2">Uncharacterized protein</fullName>
    </submittedName>
</protein>
<comment type="caution">
    <text evidence="2">The sequence shown here is derived from an EMBL/GenBank/DDBJ whole genome shotgun (WGS) entry which is preliminary data.</text>
</comment>